<organism evidence="4 6">
    <name type="scientific">Legionella steigerwaltii</name>
    <dbReference type="NCBI Taxonomy" id="460"/>
    <lineage>
        <taxon>Bacteria</taxon>
        <taxon>Pseudomonadati</taxon>
        <taxon>Pseudomonadota</taxon>
        <taxon>Gammaproteobacteria</taxon>
        <taxon>Legionellales</taxon>
        <taxon>Legionellaceae</taxon>
        <taxon>Legionella</taxon>
    </lineage>
</organism>
<protein>
    <submittedName>
        <fullName evidence="4">Hemolysin D</fullName>
    </submittedName>
</protein>
<dbReference type="Proteomes" id="UP000255110">
    <property type="component" value="Unassembled WGS sequence"/>
</dbReference>
<dbReference type="EMBL" id="LNYZ01000013">
    <property type="protein sequence ID" value="KTD77192.1"/>
    <property type="molecule type" value="Genomic_DNA"/>
</dbReference>
<evidence type="ECO:0000256" key="1">
    <source>
        <dbReference type="ARBA" id="ARBA00009477"/>
    </source>
</evidence>
<dbReference type="InterPro" id="IPR058625">
    <property type="entry name" value="MdtA-like_BSH"/>
</dbReference>
<dbReference type="RefSeq" id="WP_058477114.1">
    <property type="nucleotide sequence ID" value="NZ_CAAAIO010000016.1"/>
</dbReference>
<feature type="domain" description="Multidrug resistance protein MdtA-like barrel-sandwich hybrid" evidence="2">
    <location>
        <begin position="39"/>
        <end position="188"/>
    </location>
</feature>
<keyword evidence="5" id="KW-1185">Reference proteome</keyword>
<dbReference type="SUPFAM" id="SSF111369">
    <property type="entry name" value="HlyD-like secretion proteins"/>
    <property type="match status" value="1"/>
</dbReference>
<comment type="similarity">
    <text evidence="1">Belongs to the membrane fusion protein (MFP) (TC 8.A.1) family.</text>
</comment>
<dbReference type="OrthoDB" id="8558741at2"/>
<evidence type="ECO:0000313" key="3">
    <source>
        <dbReference type="EMBL" id="KTD77192.1"/>
    </source>
</evidence>
<dbReference type="Gene3D" id="2.40.50.100">
    <property type="match status" value="1"/>
</dbReference>
<dbReference type="NCBIfam" id="TIGR01730">
    <property type="entry name" value="RND_mfp"/>
    <property type="match status" value="1"/>
</dbReference>
<reference evidence="4 6" key="2">
    <citation type="submission" date="2018-06" db="EMBL/GenBank/DDBJ databases">
        <authorList>
            <consortium name="Pathogen Informatics"/>
            <person name="Doyle S."/>
        </authorList>
    </citation>
    <scope>NUCLEOTIDE SEQUENCE [LARGE SCALE GENOMIC DNA]</scope>
    <source>
        <strain evidence="4 6">NCTC11991</strain>
    </source>
</reference>
<dbReference type="STRING" id="460.Lstg_1549"/>
<evidence type="ECO:0000313" key="4">
    <source>
        <dbReference type="EMBL" id="STY21918.1"/>
    </source>
</evidence>
<dbReference type="AlphaFoldDB" id="A0A378L7T9"/>
<reference evidence="3 5" key="1">
    <citation type="submission" date="2015-11" db="EMBL/GenBank/DDBJ databases">
        <title>Genomic analysis of 38 Legionella species identifies large and diverse effector repertoires.</title>
        <authorList>
            <person name="Burstein D."/>
            <person name="Amaro F."/>
            <person name="Zusman T."/>
            <person name="Lifshitz Z."/>
            <person name="Cohen O."/>
            <person name="Gilbert J.A."/>
            <person name="Pupko T."/>
            <person name="Shuman H.A."/>
            <person name="Segal G."/>
        </authorList>
    </citation>
    <scope>NUCLEOTIDE SEQUENCE [LARGE SCALE GENOMIC DNA]</scope>
    <source>
        <strain evidence="3 5">SC-18-C9</strain>
    </source>
</reference>
<dbReference type="Gene3D" id="2.40.30.170">
    <property type="match status" value="1"/>
</dbReference>
<dbReference type="GO" id="GO:0015562">
    <property type="term" value="F:efflux transmembrane transporter activity"/>
    <property type="evidence" value="ECO:0007669"/>
    <property type="project" value="TreeGrafter"/>
</dbReference>
<accession>A0A378L7T9</accession>
<dbReference type="GO" id="GO:1990281">
    <property type="term" value="C:efflux pump complex"/>
    <property type="evidence" value="ECO:0007669"/>
    <property type="project" value="TreeGrafter"/>
</dbReference>
<evidence type="ECO:0000259" key="2">
    <source>
        <dbReference type="Pfam" id="PF25917"/>
    </source>
</evidence>
<dbReference type="Pfam" id="PF25917">
    <property type="entry name" value="BSH_RND"/>
    <property type="match status" value="1"/>
</dbReference>
<sequence length="287" mass="32334">MQEFFPRWLIVLILCITIVACKKENNSLQGYVDADYTYISSNFSGNLISLDTEKGNLVYKGDPLFTLDVQPQKSQLSKAKANLAHALVVTKLKQSDLDYQSNLFKRYQKLLVSGGVSREEFEEVKRNYNNAKAALLAQRATVKSSMAELTQAKWSKSNKKIYSPISGYVYDTYFTIGELVSKERPVVSIVSSDNLKVIFYVPEPLLAKLKLKNQVMISCDGCKKAYPATVSYISSKTEYTPPYIFSETSRTKFVYRIEAKPVKTAFSDLHPGQPVSINLTYNSTSID</sequence>
<dbReference type="PROSITE" id="PS51257">
    <property type="entry name" value="PROKAR_LIPOPROTEIN"/>
    <property type="match status" value="1"/>
</dbReference>
<proteinExistence type="inferred from homology"/>
<evidence type="ECO:0000313" key="6">
    <source>
        <dbReference type="Proteomes" id="UP000255110"/>
    </source>
</evidence>
<name>A0A378L7T9_9GAMM</name>
<dbReference type="Gene3D" id="1.10.287.470">
    <property type="entry name" value="Helix hairpin bin"/>
    <property type="match status" value="1"/>
</dbReference>
<dbReference type="EMBL" id="UGOY01000001">
    <property type="protein sequence ID" value="STY21918.1"/>
    <property type="molecule type" value="Genomic_DNA"/>
</dbReference>
<evidence type="ECO:0000313" key="5">
    <source>
        <dbReference type="Proteomes" id="UP000054820"/>
    </source>
</evidence>
<gene>
    <name evidence="4" type="primary">mdtE_2</name>
    <name evidence="3" type="ORF">Lstg_1549</name>
    <name evidence="4" type="ORF">NCTC11991_00496</name>
</gene>
<dbReference type="InterPro" id="IPR006143">
    <property type="entry name" value="RND_pump_MFP"/>
</dbReference>
<dbReference type="Proteomes" id="UP000054820">
    <property type="component" value="Unassembled WGS sequence"/>
</dbReference>
<dbReference type="PANTHER" id="PTHR30469">
    <property type="entry name" value="MULTIDRUG RESISTANCE PROTEIN MDTA"/>
    <property type="match status" value="1"/>
</dbReference>